<keyword evidence="4" id="KW-0411">Iron-sulfur</keyword>
<keyword evidence="1" id="KW-0001">2Fe-2S</keyword>
<dbReference type="RefSeq" id="WP_377852813.1">
    <property type="nucleotide sequence ID" value="NZ_JBHLZU010000013.1"/>
</dbReference>
<keyword evidence="8" id="KW-1185">Reference proteome</keyword>
<evidence type="ECO:0000313" key="8">
    <source>
        <dbReference type="Proteomes" id="UP001589693"/>
    </source>
</evidence>
<feature type="region of interest" description="Disordered" evidence="5">
    <location>
        <begin position="32"/>
        <end position="65"/>
    </location>
</feature>
<evidence type="ECO:0000259" key="6">
    <source>
        <dbReference type="PROSITE" id="PS51296"/>
    </source>
</evidence>
<proteinExistence type="predicted"/>
<sequence>MPDFPSTTTRRQVFGGVTAGLVLPCVLAACGQSSPGGSPAPSGAGSSTPPPSANPSTPSGPLAALADLPVGGGKLVDGVGGRKVLLVRTSDTEVKGYDPTCPHAGATVQPPTGSTIKCPLHGSTFDAASGSVTGGPAKTGLKTVAVKVEKDQVLLA</sequence>
<feature type="domain" description="Rieske" evidence="6">
    <location>
        <begin position="60"/>
        <end position="155"/>
    </location>
</feature>
<accession>A0ABV5ZX74</accession>
<dbReference type="Pfam" id="PF00355">
    <property type="entry name" value="Rieske"/>
    <property type="match status" value="1"/>
</dbReference>
<evidence type="ECO:0000313" key="7">
    <source>
        <dbReference type="EMBL" id="MFB9905507.1"/>
    </source>
</evidence>
<keyword evidence="2" id="KW-0479">Metal-binding</keyword>
<evidence type="ECO:0000256" key="4">
    <source>
        <dbReference type="ARBA" id="ARBA00023014"/>
    </source>
</evidence>
<protein>
    <submittedName>
        <fullName evidence="7">Rieske (2Fe-2S) protein</fullName>
    </submittedName>
</protein>
<evidence type="ECO:0000256" key="5">
    <source>
        <dbReference type="SAM" id="MobiDB-lite"/>
    </source>
</evidence>
<dbReference type="EMBL" id="JBHLZU010000013">
    <property type="protein sequence ID" value="MFB9905507.1"/>
    <property type="molecule type" value="Genomic_DNA"/>
</dbReference>
<dbReference type="Gene3D" id="2.102.10.10">
    <property type="entry name" value="Rieske [2Fe-2S] iron-sulphur domain"/>
    <property type="match status" value="1"/>
</dbReference>
<organism evidence="7 8">
    <name type="scientific">Allokutzneria oryzae</name>
    <dbReference type="NCBI Taxonomy" id="1378989"/>
    <lineage>
        <taxon>Bacteria</taxon>
        <taxon>Bacillati</taxon>
        <taxon>Actinomycetota</taxon>
        <taxon>Actinomycetes</taxon>
        <taxon>Pseudonocardiales</taxon>
        <taxon>Pseudonocardiaceae</taxon>
        <taxon>Allokutzneria</taxon>
    </lineage>
</organism>
<dbReference type="InterPro" id="IPR017941">
    <property type="entry name" value="Rieske_2Fe-2S"/>
</dbReference>
<dbReference type="InterPro" id="IPR036922">
    <property type="entry name" value="Rieske_2Fe-2S_sf"/>
</dbReference>
<comment type="caution">
    <text evidence="7">The sequence shown here is derived from an EMBL/GenBank/DDBJ whole genome shotgun (WGS) entry which is preliminary data.</text>
</comment>
<evidence type="ECO:0000256" key="2">
    <source>
        <dbReference type="ARBA" id="ARBA00022723"/>
    </source>
</evidence>
<keyword evidence="3" id="KW-0408">Iron</keyword>
<dbReference type="SUPFAM" id="SSF50022">
    <property type="entry name" value="ISP domain"/>
    <property type="match status" value="1"/>
</dbReference>
<dbReference type="Proteomes" id="UP001589693">
    <property type="component" value="Unassembled WGS sequence"/>
</dbReference>
<name>A0ABV5ZX74_9PSEU</name>
<evidence type="ECO:0000256" key="3">
    <source>
        <dbReference type="ARBA" id="ARBA00023004"/>
    </source>
</evidence>
<dbReference type="CDD" id="cd03467">
    <property type="entry name" value="Rieske"/>
    <property type="match status" value="1"/>
</dbReference>
<feature type="compositionally biased region" description="Low complexity" evidence="5">
    <location>
        <begin position="33"/>
        <end position="47"/>
    </location>
</feature>
<dbReference type="PROSITE" id="PS51296">
    <property type="entry name" value="RIESKE"/>
    <property type="match status" value="1"/>
</dbReference>
<evidence type="ECO:0000256" key="1">
    <source>
        <dbReference type="ARBA" id="ARBA00022714"/>
    </source>
</evidence>
<gene>
    <name evidence="7" type="ORF">ACFFQA_16350</name>
</gene>
<reference evidence="7 8" key="1">
    <citation type="submission" date="2024-09" db="EMBL/GenBank/DDBJ databases">
        <authorList>
            <person name="Sun Q."/>
            <person name="Mori K."/>
        </authorList>
    </citation>
    <scope>NUCLEOTIDE SEQUENCE [LARGE SCALE GENOMIC DNA]</scope>
    <source>
        <strain evidence="7 8">TBRC 7907</strain>
    </source>
</reference>